<dbReference type="AlphaFoldDB" id="A0A506PPY7"/>
<gene>
    <name evidence="2" type="ORF">FJ651_03180</name>
</gene>
<proteinExistence type="predicted"/>
<feature type="chain" id="PRO_5021335968" evidence="1">
    <location>
        <begin position="23"/>
        <end position="249"/>
    </location>
</feature>
<dbReference type="Proteomes" id="UP000317332">
    <property type="component" value="Unassembled WGS sequence"/>
</dbReference>
<protein>
    <submittedName>
        <fullName evidence="2">Uncharacterized protein</fullName>
    </submittedName>
</protein>
<evidence type="ECO:0000313" key="3">
    <source>
        <dbReference type="Proteomes" id="UP000317332"/>
    </source>
</evidence>
<dbReference type="OrthoDB" id="1143663at2"/>
<organism evidence="2 3">
    <name type="scientific">Paucihalobacter ruber</name>
    <dbReference type="NCBI Taxonomy" id="2567861"/>
    <lineage>
        <taxon>Bacteria</taxon>
        <taxon>Pseudomonadati</taxon>
        <taxon>Bacteroidota</taxon>
        <taxon>Flavobacteriia</taxon>
        <taxon>Flavobacteriales</taxon>
        <taxon>Flavobacteriaceae</taxon>
        <taxon>Paucihalobacter</taxon>
    </lineage>
</organism>
<accession>A0A506PPY7</accession>
<name>A0A506PPY7_9FLAO</name>
<evidence type="ECO:0000313" key="2">
    <source>
        <dbReference type="EMBL" id="TPV35936.1"/>
    </source>
</evidence>
<feature type="signal peptide" evidence="1">
    <location>
        <begin position="1"/>
        <end position="22"/>
    </location>
</feature>
<evidence type="ECO:0000256" key="1">
    <source>
        <dbReference type="SAM" id="SignalP"/>
    </source>
</evidence>
<keyword evidence="3" id="KW-1185">Reference proteome</keyword>
<dbReference type="RefSeq" id="WP_140988946.1">
    <property type="nucleotide sequence ID" value="NZ_VHIQ01000001.1"/>
</dbReference>
<comment type="caution">
    <text evidence="2">The sequence shown here is derived from an EMBL/GenBank/DDBJ whole genome shotgun (WGS) entry which is preliminary data.</text>
</comment>
<reference evidence="2 3" key="1">
    <citation type="submission" date="2019-06" db="EMBL/GenBank/DDBJ databases">
        <title>Flavobacteriaceae Paucihalobacterium erythroidium CWB-1, complete genome.</title>
        <authorList>
            <person name="Wu S."/>
        </authorList>
    </citation>
    <scope>NUCLEOTIDE SEQUENCE [LARGE SCALE GENOMIC DNA]</scope>
    <source>
        <strain evidence="2 3">CWB-1</strain>
    </source>
</reference>
<keyword evidence="1" id="KW-0732">Signal</keyword>
<dbReference type="EMBL" id="VHIQ01000001">
    <property type="protein sequence ID" value="TPV35936.1"/>
    <property type="molecule type" value="Genomic_DNA"/>
</dbReference>
<sequence length="249" mass="27907">MKTTLKLGIVAFFICYASNLNAQLSIEGKIDNWTNGKSILAYADIMTDNIKSWGSIDANGVLNMQLEYDYLETFKKKAAEAQKGAPKGWTMRFKTIGDTFVCGGFDNPLEYNNQDAIVTGVPQLSVMSKDGNTEYGYLFMVSDAPIAKWLYSYGDDNPTTGYYLEWIYVEKPATVSGTCERSTYTGNGEELYDNIKTYNLNLVEGWNIVKYEITEVFNSSTGKVFPKQTTVSVVEFVPEDLKWVVLGDN</sequence>